<dbReference type="PROSITE" id="PS51318">
    <property type="entry name" value="TAT"/>
    <property type="match status" value="1"/>
</dbReference>
<reference evidence="3 4" key="1">
    <citation type="submission" date="2020-07" db="EMBL/GenBank/DDBJ databases">
        <title>Taxonomic revisions and descriptions of new bacterial species based on genomic comparisons in the high-G+C-content subgroup of the family Alcaligenaceae.</title>
        <authorList>
            <person name="Szabo A."/>
            <person name="Felfoldi T."/>
        </authorList>
    </citation>
    <scope>NUCLEOTIDE SEQUENCE [LARGE SCALE GENOMIC DNA]</scope>
    <source>
        <strain evidence="3 4">LMG 24012</strain>
    </source>
</reference>
<dbReference type="SUPFAM" id="SSF53850">
    <property type="entry name" value="Periplasmic binding protein-like II"/>
    <property type="match status" value="1"/>
</dbReference>
<dbReference type="AlphaFoldDB" id="A0A853FUW4"/>
<dbReference type="RefSeq" id="WP_180155064.1">
    <property type="nucleotide sequence ID" value="NZ_JACCEM010000005.1"/>
</dbReference>
<evidence type="ECO:0000313" key="3">
    <source>
        <dbReference type="EMBL" id="NYT49755.1"/>
    </source>
</evidence>
<organism evidence="3 4">
    <name type="scientific">Parapusillimonas granuli</name>
    <dbReference type="NCBI Taxonomy" id="380911"/>
    <lineage>
        <taxon>Bacteria</taxon>
        <taxon>Pseudomonadati</taxon>
        <taxon>Pseudomonadota</taxon>
        <taxon>Betaproteobacteria</taxon>
        <taxon>Burkholderiales</taxon>
        <taxon>Alcaligenaceae</taxon>
        <taxon>Parapusillimonas</taxon>
    </lineage>
</organism>
<sequence length="327" mass="34284">MVQPISRRRLLAALSSMALCGPMLAQAAAGDFPAKPVTLVIPQAPGSGSDVVGRMLANFMAPSLGQTIIAENRPGAGGIIAHQSVKRAPADGYTILFTSTAQLLVVPVMNSAAHYSLDDFTPVAPILWAPFAVLVANTPEAPKDIKELIDAIRAKPSAYASAGMGTMTHLGTESFLRRAGLEATHVPYQGSGAALTDLMSGQVLFATDSLTASMRHIKSGKLRALAVTGDKREASLPDVPTLAEAGLEGPPIGVLGGLFAPKGVPPEAIRKIKLAVEEALRNPKLQEQFAATESTVLHMTNDEFLARLNQQAPFWQGLVADLGLNAK</sequence>
<dbReference type="Gene3D" id="3.40.190.10">
    <property type="entry name" value="Periplasmic binding protein-like II"/>
    <property type="match status" value="1"/>
</dbReference>
<dbReference type="Pfam" id="PF03401">
    <property type="entry name" value="TctC"/>
    <property type="match status" value="1"/>
</dbReference>
<evidence type="ECO:0000256" key="1">
    <source>
        <dbReference type="ARBA" id="ARBA00006987"/>
    </source>
</evidence>
<dbReference type="PANTHER" id="PTHR42928:SF5">
    <property type="entry name" value="BLR1237 PROTEIN"/>
    <property type="match status" value="1"/>
</dbReference>
<accession>A0A853FUW4</accession>
<protein>
    <submittedName>
        <fullName evidence="3">Tripartite tricarboxylate transporter substrate binding protein</fullName>
    </submittedName>
</protein>
<dbReference type="PANTHER" id="PTHR42928">
    <property type="entry name" value="TRICARBOXYLATE-BINDING PROTEIN"/>
    <property type="match status" value="1"/>
</dbReference>
<dbReference type="EMBL" id="JACCEM010000005">
    <property type="protein sequence ID" value="NYT49755.1"/>
    <property type="molecule type" value="Genomic_DNA"/>
</dbReference>
<dbReference type="Gene3D" id="3.40.190.150">
    <property type="entry name" value="Bordetella uptake gene, domain 1"/>
    <property type="match status" value="1"/>
</dbReference>
<dbReference type="InterPro" id="IPR006311">
    <property type="entry name" value="TAT_signal"/>
</dbReference>
<dbReference type="PIRSF" id="PIRSF017082">
    <property type="entry name" value="YflP"/>
    <property type="match status" value="1"/>
</dbReference>
<dbReference type="InterPro" id="IPR042100">
    <property type="entry name" value="Bug_dom1"/>
</dbReference>
<feature type="signal peptide" evidence="2">
    <location>
        <begin position="1"/>
        <end position="27"/>
    </location>
</feature>
<dbReference type="CDD" id="cd07012">
    <property type="entry name" value="PBP2_Bug_TTT"/>
    <property type="match status" value="1"/>
</dbReference>
<keyword evidence="4" id="KW-1185">Reference proteome</keyword>
<comment type="similarity">
    <text evidence="1">Belongs to the UPF0065 (bug) family.</text>
</comment>
<gene>
    <name evidence="3" type="ORF">H0A72_10600</name>
</gene>
<evidence type="ECO:0000313" key="4">
    <source>
        <dbReference type="Proteomes" id="UP000559809"/>
    </source>
</evidence>
<dbReference type="InterPro" id="IPR005064">
    <property type="entry name" value="BUG"/>
</dbReference>
<feature type="chain" id="PRO_5032310863" evidence="2">
    <location>
        <begin position="28"/>
        <end position="327"/>
    </location>
</feature>
<keyword evidence="2" id="KW-0732">Signal</keyword>
<name>A0A853FUW4_9BURK</name>
<dbReference type="Proteomes" id="UP000559809">
    <property type="component" value="Unassembled WGS sequence"/>
</dbReference>
<evidence type="ECO:0000256" key="2">
    <source>
        <dbReference type="SAM" id="SignalP"/>
    </source>
</evidence>
<proteinExistence type="inferred from homology"/>
<comment type="caution">
    <text evidence="3">The sequence shown here is derived from an EMBL/GenBank/DDBJ whole genome shotgun (WGS) entry which is preliminary data.</text>
</comment>